<dbReference type="EMBL" id="CAADEX010000068">
    <property type="protein sequence ID" value="VFJ57770.1"/>
    <property type="molecule type" value="Genomic_DNA"/>
</dbReference>
<organism evidence="1">
    <name type="scientific">Candidatus Kentrum sp. DK</name>
    <dbReference type="NCBI Taxonomy" id="2126562"/>
    <lineage>
        <taxon>Bacteria</taxon>
        <taxon>Pseudomonadati</taxon>
        <taxon>Pseudomonadota</taxon>
        <taxon>Gammaproteobacteria</taxon>
        <taxon>Candidatus Kentrum</taxon>
    </lineage>
</organism>
<dbReference type="AlphaFoldDB" id="A0A450SUW0"/>
<gene>
    <name evidence="1" type="ORF">BECKDK2373B_GA0170837_106824</name>
</gene>
<accession>A0A450SUW0</accession>
<sequence length="62" mass="7243">MLESRKVKKVCFPKKCSFMCYSKVSNENCTYTAQKEEDYAHFIKKCIYGSYSCMAINKGNQH</sequence>
<protein>
    <submittedName>
        <fullName evidence="1">Uncharacterized protein</fullName>
    </submittedName>
</protein>
<evidence type="ECO:0000313" key="1">
    <source>
        <dbReference type="EMBL" id="VFJ57770.1"/>
    </source>
</evidence>
<reference evidence="1" key="1">
    <citation type="submission" date="2019-02" db="EMBL/GenBank/DDBJ databases">
        <authorList>
            <person name="Gruber-Vodicka R. H."/>
            <person name="Seah K. B. B."/>
        </authorList>
    </citation>
    <scope>NUCLEOTIDE SEQUENCE</scope>
    <source>
        <strain evidence="1">BECK_DK47</strain>
    </source>
</reference>
<proteinExistence type="predicted"/>
<name>A0A450SUW0_9GAMM</name>